<dbReference type="RefSeq" id="WP_184634565.1">
    <property type="nucleotide sequence ID" value="NZ_JACIFZ010000001.1"/>
</dbReference>
<reference evidence="1 2" key="1">
    <citation type="submission" date="2020-08" db="EMBL/GenBank/DDBJ databases">
        <title>Genomic Encyclopedia of Type Strains, Phase IV (KMG-V): Genome sequencing to study the core and pangenomes of soil and plant-associated prokaryotes.</title>
        <authorList>
            <person name="Whitman W."/>
        </authorList>
    </citation>
    <scope>NUCLEOTIDE SEQUENCE [LARGE SCALE GENOMIC DNA]</scope>
    <source>
        <strain evidence="1 2">34/80</strain>
    </source>
</reference>
<protein>
    <submittedName>
        <fullName evidence="1">Uncharacterized protein</fullName>
    </submittedName>
</protein>
<gene>
    <name evidence="1" type="ORF">GGD71_000148</name>
</gene>
<comment type="caution">
    <text evidence="1">The sequence shown here is derived from an EMBL/GenBank/DDBJ whole genome shotgun (WGS) entry which is preliminary data.</text>
</comment>
<name>A0A840FPW4_9BURK</name>
<organism evidence="1 2">
    <name type="scientific">Variovorax guangxiensis</name>
    <dbReference type="NCBI Taxonomy" id="1775474"/>
    <lineage>
        <taxon>Bacteria</taxon>
        <taxon>Pseudomonadati</taxon>
        <taxon>Pseudomonadota</taxon>
        <taxon>Betaproteobacteria</taxon>
        <taxon>Burkholderiales</taxon>
        <taxon>Comamonadaceae</taxon>
        <taxon>Variovorax</taxon>
    </lineage>
</organism>
<accession>A0A840FPW4</accession>
<dbReference type="AlphaFoldDB" id="A0A840FPW4"/>
<sequence>MQALPELLLASAPKGGYSIEQIEADATNFVLLSDNCGMKDLHRRWVANHLKNKARELRYFLELIADGSLQSRQSFQAQQPVPDNVYQRVIYGFSGFANSVQSLKDSFETATGDALTWGEIGKLRHGIFIKEARNAATHDGNPVVNGWVDGEYYTLGKIIRLDAKDKVVTIEPPLLPVVRVCSEFAEDLCTLMAHKLGDHCGRSDLTGAFLAESMLDDFFDSSLVPEFAKELLRGQKKQSLLALQQSNHDPITDAITELTQVASYCASSP</sequence>
<proteinExistence type="predicted"/>
<evidence type="ECO:0000313" key="1">
    <source>
        <dbReference type="EMBL" id="MBB4219401.1"/>
    </source>
</evidence>
<evidence type="ECO:0000313" key="2">
    <source>
        <dbReference type="Proteomes" id="UP000524450"/>
    </source>
</evidence>
<dbReference type="EMBL" id="JACIFZ010000001">
    <property type="protein sequence ID" value="MBB4219401.1"/>
    <property type="molecule type" value="Genomic_DNA"/>
</dbReference>
<dbReference type="Proteomes" id="UP000524450">
    <property type="component" value="Unassembled WGS sequence"/>
</dbReference>